<geneLocation type="plasmid" evidence="1 2">
    <name>pWMBT7</name>
</geneLocation>
<dbReference type="Proteomes" id="UP000240506">
    <property type="component" value="Plasmid pWMBT7"/>
</dbReference>
<name>A0ABX5HZQ3_9GAMM</name>
<sequence length="72" mass="7715">MADLKKGQRVTHPSVNAVLIVNSPASIGGMRTSNGIYKTATRKGHTNCKYQANGRMSQADFPTNELVPVADV</sequence>
<reference evidence="1 2" key="1">
    <citation type="submission" date="2018-03" db="EMBL/GenBank/DDBJ databases">
        <authorList>
            <person name="Dailey F.E."/>
        </authorList>
    </citation>
    <scope>NUCLEOTIDE SEQUENCE [LARGE SCALE GENOMIC DNA]</scope>
    <source>
        <strain evidence="1 2">CW7</strain>
        <plasmid evidence="1 2">pWMBT7</plasmid>
    </source>
</reference>
<organism evidence="1 2">
    <name type="scientific">Shewanella morhuae</name>
    <dbReference type="NCBI Taxonomy" id="365591"/>
    <lineage>
        <taxon>Bacteria</taxon>
        <taxon>Pseudomonadati</taxon>
        <taxon>Pseudomonadota</taxon>
        <taxon>Gammaproteobacteria</taxon>
        <taxon>Alteromonadales</taxon>
        <taxon>Shewanellaceae</taxon>
        <taxon>Shewanella</taxon>
    </lineage>
</organism>
<keyword evidence="2" id="KW-1185">Reference proteome</keyword>
<dbReference type="EMBL" id="PYSG01000001">
    <property type="protein sequence ID" value="PTA51839.1"/>
    <property type="molecule type" value="Genomic_DNA"/>
</dbReference>
<gene>
    <name evidence="1" type="ORF">C9I43_00450</name>
</gene>
<evidence type="ECO:0000313" key="2">
    <source>
        <dbReference type="Proteomes" id="UP000240506"/>
    </source>
</evidence>
<reference evidence="1 2" key="2">
    <citation type="submission" date="2018-04" db="EMBL/GenBank/DDBJ databases">
        <title>Genomic sequence of a freshwater isolate of Shewanella morhuae.</title>
        <authorList>
            <person name="Castillo D.E."/>
            <person name="Gram L."/>
        </authorList>
    </citation>
    <scope>NUCLEOTIDE SEQUENCE [LARGE SCALE GENOMIC DNA]</scope>
    <source>
        <strain evidence="1 2">CW7</strain>
        <plasmid evidence="1 2">pWMBT7</plasmid>
    </source>
</reference>
<comment type="caution">
    <text evidence="1">The sequence shown here is derived from an EMBL/GenBank/DDBJ whole genome shotgun (WGS) entry which is preliminary data.</text>
</comment>
<proteinExistence type="predicted"/>
<evidence type="ECO:0000313" key="1">
    <source>
        <dbReference type="EMBL" id="PTA51839.1"/>
    </source>
</evidence>
<dbReference type="RefSeq" id="WP_107881404.1">
    <property type="nucleotide sequence ID" value="NZ_CM009684.1"/>
</dbReference>
<keyword evidence="1" id="KW-0614">Plasmid</keyword>
<accession>A0ABX5HZQ3</accession>
<protein>
    <submittedName>
        <fullName evidence="1">Uncharacterized protein</fullName>
    </submittedName>
</protein>